<dbReference type="Proteomes" id="UP000228952">
    <property type="component" value="Unassembled WGS sequence"/>
</dbReference>
<reference evidence="3" key="1">
    <citation type="submission" date="2017-09" db="EMBL/GenBank/DDBJ databases">
        <title>Depth-based differentiation of microbial function through sediment-hosted aquifers and enrichment of novel symbionts in the deep terrestrial subsurface.</title>
        <authorList>
            <person name="Probst A.J."/>
            <person name="Ladd B."/>
            <person name="Jarett J.K."/>
            <person name="Geller-Mcgrath D.E."/>
            <person name="Sieber C.M.K."/>
            <person name="Emerson J.B."/>
            <person name="Anantharaman K."/>
            <person name="Thomas B.C."/>
            <person name="Malmstrom R."/>
            <person name="Stieglmeier M."/>
            <person name="Klingl A."/>
            <person name="Woyke T."/>
            <person name="Ryan C.M."/>
            <person name="Banfield J.F."/>
        </authorList>
    </citation>
    <scope>NUCLEOTIDE SEQUENCE [LARGE SCALE GENOMIC DNA]</scope>
</reference>
<name>A0A2M7W286_9BACT</name>
<dbReference type="EMBL" id="PFQB01000051">
    <property type="protein sequence ID" value="PJA14467.1"/>
    <property type="molecule type" value="Genomic_DNA"/>
</dbReference>
<accession>A0A2M7W286</accession>
<evidence type="ECO:0000256" key="1">
    <source>
        <dbReference type="SAM" id="Phobius"/>
    </source>
</evidence>
<comment type="caution">
    <text evidence="2">The sequence shown here is derived from an EMBL/GenBank/DDBJ whole genome shotgun (WGS) entry which is preliminary data.</text>
</comment>
<keyword evidence="1" id="KW-0812">Transmembrane</keyword>
<dbReference type="AlphaFoldDB" id="A0A2M7W286"/>
<keyword evidence="1" id="KW-1133">Transmembrane helix</keyword>
<evidence type="ECO:0000313" key="2">
    <source>
        <dbReference type="EMBL" id="PJA14467.1"/>
    </source>
</evidence>
<proteinExistence type="predicted"/>
<organism evidence="2 3">
    <name type="scientific">Candidatus Dojkabacteria bacterium CG_4_10_14_0_2_um_filter_Dojkabacteria_WS6_41_15</name>
    <dbReference type="NCBI Taxonomy" id="2014249"/>
    <lineage>
        <taxon>Bacteria</taxon>
        <taxon>Candidatus Dojkabacteria</taxon>
    </lineage>
</organism>
<protein>
    <submittedName>
        <fullName evidence="2">Uncharacterized protein</fullName>
    </submittedName>
</protein>
<feature type="transmembrane region" description="Helical" evidence="1">
    <location>
        <begin position="34"/>
        <end position="53"/>
    </location>
</feature>
<gene>
    <name evidence="2" type="ORF">COX64_01945</name>
</gene>
<keyword evidence="1" id="KW-0472">Membrane</keyword>
<sequence>MKIENNKLKIILILKQNLSIRVEAEIKTMKRQNIVALVLGSIFIFGLIVLWQYDTHQQLSKTDMSCGGDWSYNVRCPVGSYCQSLGQGPLAGGLCKPFLSPFFSMFKKPEFTNTKRQEEMNARPSVNTSRCSIGLSDIDIPEVFVKLVDKGYFVRFETGDYLVYRTQNNIEQKFKMIQNYLLTDNTKEIQKEDFKSDDIISIRLIETSINVIEAAIVTDYCTE</sequence>
<evidence type="ECO:0000313" key="3">
    <source>
        <dbReference type="Proteomes" id="UP000228952"/>
    </source>
</evidence>